<comment type="caution">
    <text evidence="2">The sequence shown here is derived from an EMBL/GenBank/DDBJ whole genome shotgun (WGS) entry which is preliminary data.</text>
</comment>
<dbReference type="RefSeq" id="WP_347165833.1">
    <property type="nucleotide sequence ID" value="NZ_JBDNCH010000002.1"/>
</dbReference>
<keyword evidence="1" id="KW-0732">Signal</keyword>
<dbReference type="AlphaFoldDB" id="A0AAW9SQ42"/>
<sequence length="158" mass="16731">MTQTSKPLIAAALLLVSACSPVETWYKTGGTAGQSTADLTACRVEAVRTVPANTQIGVTPIRSTPPRTQCYGKGDKLRCHTIPGRIYGGQRYSYDANAPLRDDVVTQCMARLGYRPVSLPACRASQKPAVLVDRGMPPLTPDSCAVPTRGGTVIVTPS</sequence>
<proteinExistence type="predicted"/>
<evidence type="ECO:0000313" key="2">
    <source>
        <dbReference type="EMBL" id="MEN9060678.1"/>
    </source>
</evidence>
<dbReference type="Proteomes" id="UP001428774">
    <property type="component" value="Unassembled WGS sequence"/>
</dbReference>
<accession>A0AAW9SQ42</accession>
<dbReference type="EMBL" id="JBDNCH010000002">
    <property type="protein sequence ID" value="MEN9060678.1"/>
    <property type="molecule type" value="Genomic_DNA"/>
</dbReference>
<feature type="chain" id="PRO_5043869333" description="Lipoprotein" evidence="1">
    <location>
        <begin position="23"/>
        <end position="158"/>
    </location>
</feature>
<dbReference type="PROSITE" id="PS51257">
    <property type="entry name" value="PROKAR_LIPOPROTEIN"/>
    <property type="match status" value="1"/>
</dbReference>
<organism evidence="2 3">
    <name type="scientific">Ponticoccus litoralis</name>
    <dbReference type="NCBI Taxonomy" id="422297"/>
    <lineage>
        <taxon>Bacteria</taxon>
        <taxon>Pseudomonadati</taxon>
        <taxon>Pseudomonadota</taxon>
        <taxon>Alphaproteobacteria</taxon>
        <taxon>Rhodobacterales</taxon>
        <taxon>Roseobacteraceae</taxon>
        <taxon>Ponticoccus</taxon>
    </lineage>
</organism>
<evidence type="ECO:0000256" key="1">
    <source>
        <dbReference type="SAM" id="SignalP"/>
    </source>
</evidence>
<protein>
    <recommendedName>
        <fullName evidence="4">Lipoprotein</fullName>
    </recommendedName>
</protein>
<feature type="signal peptide" evidence="1">
    <location>
        <begin position="1"/>
        <end position="22"/>
    </location>
</feature>
<name>A0AAW9SQ42_9RHOB</name>
<evidence type="ECO:0008006" key="4">
    <source>
        <dbReference type="Google" id="ProtNLM"/>
    </source>
</evidence>
<keyword evidence="3" id="KW-1185">Reference proteome</keyword>
<reference evidence="2 3" key="1">
    <citation type="submission" date="2024-05" db="EMBL/GenBank/DDBJ databases">
        <title>Genome sequence of Ponticoccus litoralis KCCM 90028.</title>
        <authorList>
            <person name="Kim J.M."/>
            <person name="Lee J.K."/>
            <person name="Choi B.J."/>
            <person name="Bayburt H."/>
            <person name="Baek J.H."/>
            <person name="Jeon C.O."/>
        </authorList>
    </citation>
    <scope>NUCLEOTIDE SEQUENCE [LARGE SCALE GENOMIC DNA]</scope>
    <source>
        <strain evidence="2 3">KCCM 90028</strain>
    </source>
</reference>
<gene>
    <name evidence="2" type="ORF">ABFB10_06160</name>
</gene>
<evidence type="ECO:0000313" key="3">
    <source>
        <dbReference type="Proteomes" id="UP001428774"/>
    </source>
</evidence>